<keyword evidence="6" id="KW-0747">Spliceosome</keyword>
<comment type="subcellular location">
    <subcellularLocation>
        <location evidence="2">Cytoplasm</location>
    </subcellularLocation>
    <subcellularLocation>
        <location evidence="1">Nucleus</location>
    </subcellularLocation>
</comment>
<evidence type="ECO:0000256" key="11">
    <source>
        <dbReference type="SAM" id="MobiDB-lite"/>
    </source>
</evidence>
<dbReference type="EMBL" id="JAACXV010000155">
    <property type="protein sequence ID" value="KAF7282861.1"/>
    <property type="molecule type" value="Genomic_DNA"/>
</dbReference>
<evidence type="ECO:0000256" key="9">
    <source>
        <dbReference type="ARBA" id="ARBA00035304"/>
    </source>
</evidence>
<evidence type="ECO:0000256" key="2">
    <source>
        <dbReference type="ARBA" id="ARBA00004496"/>
    </source>
</evidence>
<dbReference type="GO" id="GO:0008380">
    <property type="term" value="P:RNA splicing"/>
    <property type="evidence" value="ECO:0007669"/>
    <property type="project" value="UniProtKB-KW"/>
</dbReference>
<reference evidence="12" key="1">
    <citation type="submission" date="2020-08" db="EMBL/GenBank/DDBJ databases">
        <title>Genome sequencing and assembly of the red palm weevil Rhynchophorus ferrugineus.</title>
        <authorList>
            <person name="Dias G.B."/>
            <person name="Bergman C.M."/>
            <person name="Manee M."/>
        </authorList>
    </citation>
    <scope>NUCLEOTIDE SEQUENCE</scope>
    <source>
        <strain evidence="12">AA-2017</strain>
        <tissue evidence="12">Whole larva</tissue>
    </source>
</reference>
<comment type="function">
    <text evidence="10">Protein associated with the U5 snRNP, during its maturation and its post-splicing recycling and which is required for spliceosomal tri-snRNP complex assembly in the nucleus. Has a molecular sequestering activity and transiently hinders SNRNP200 binding sites for constitutive splicing factors that intervene later during the assembly of the spliceosome and splicing. Together with its molecular sequestering activity, may also function as a molecular adapter and placeholder, coordinating the assembly of the U5 snRNP and its association with the U4/U6 di-snRNP.</text>
</comment>
<evidence type="ECO:0000256" key="6">
    <source>
        <dbReference type="ARBA" id="ARBA00022728"/>
    </source>
</evidence>
<keyword evidence="5" id="KW-0507">mRNA processing</keyword>
<comment type="caution">
    <text evidence="12">The sequence shown here is derived from an EMBL/GenBank/DDBJ whole genome shotgun (WGS) entry which is preliminary data.</text>
</comment>
<evidence type="ECO:0000256" key="10">
    <source>
        <dbReference type="ARBA" id="ARBA00045970"/>
    </source>
</evidence>
<dbReference type="PANTHER" id="PTHR13445">
    <property type="entry name" value="TUMOR SUPPRESSING SUBTRANSFERABLE CANDIDATE 4 TSSC4"/>
    <property type="match status" value="1"/>
</dbReference>
<keyword evidence="7" id="KW-0508">mRNA splicing</keyword>
<proteinExistence type="inferred from homology"/>
<keyword evidence="4" id="KW-0963">Cytoplasm</keyword>
<evidence type="ECO:0000256" key="3">
    <source>
        <dbReference type="ARBA" id="ARBA00010362"/>
    </source>
</evidence>
<organism evidence="12 13">
    <name type="scientific">Rhynchophorus ferrugineus</name>
    <name type="common">Red palm weevil</name>
    <name type="synonym">Curculio ferrugineus</name>
    <dbReference type="NCBI Taxonomy" id="354439"/>
    <lineage>
        <taxon>Eukaryota</taxon>
        <taxon>Metazoa</taxon>
        <taxon>Ecdysozoa</taxon>
        <taxon>Arthropoda</taxon>
        <taxon>Hexapoda</taxon>
        <taxon>Insecta</taxon>
        <taxon>Pterygota</taxon>
        <taxon>Neoptera</taxon>
        <taxon>Endopterygota</taxon>
        <taxon>Coleoptera</taxon>
        <taxon>Polyphaga</taxon>
        <taxon>Cucujiformia</taxon>
        <taxon>Curculionidae</taxon>
        <taxon>Dryophthorinae</taxon>
        <taxon>Rhynchophorus</taxon>
    </lineage>
</organism>
<dbReference type="PANTHER" id="PTHR13445:SF3">
    <property type="entry name" value="U5 SMALL NUCLEAR RIBONUCLEOPROTEIN TSSC4"/>
    <property type="match status" value="1"/>
</dbReference>
<evidence type="ECO:0000256" key="1">
    <source>
        <dbReference type="ARBA" id="ARBA00004123"/>
    </source>
</evidence>
<evidence type="ECO:0000313" key="13">
    <source>
        <dbReference type="Proteomes" id="UP000625711"/>
    </source>
</evidence>
<evidence type="ECO:0000256" key="4">
    <source>
        <dbReference type="ARBA" id="ARBA00022490"/>
    </source>
</evidence>
<keyword evidence="8" id="KW-0539">Nucleus</keyword>
<comment type="similarity">
    <text evidence="3">Belongs to the TSSC4 family.</text>
</comment>
<name>A0A834INH8_RHYFE</name>
<protein>
    <recommendedName>
        <fullName evidence="9">U5 small nuclear ribonucleoprotein TSSC4</fullName>
    </recommendedName>
</protein>
<dbReference type="InterPro" id="IPR029338">
    <property type="entry name" value="TSSC4"/>
</dbReference>
<evidence type="ECO:0000256" key="8">
    <source>
        <dbReference type="ARBA" id="ARBA00023242"/>
    </source>
</evidence>
<evidence type="ECO:0000313" key="12">
    <source>
        <dbReference type="EMBL" id="KAF7282861.1"/>
    </source>
</evidence>
<dbReference type="AlphaFoldDB" id="A0A834INH8"/>
<accession>A0A834INH8</accession>
<dbReference type="GO" id="GO:0005681">
    <property type="term" value="C:spliceosomal complex"/>
    <property type="evidence" value="ECO:0007669"/>
    <property type="project" value="UniProtKB-KW"/>
</dbReference>
<evidence type="ECO:0000256" key="5">
    <source>
        <dbReference type="ARBA" id="ARBA00022664"/>
    </source>
</evidence>
<feature type="region of interest" description="Disordered" evidence="11">
    <location>
        <begin position="186"/>
        <end position="216"/>
    </location>
</feature>
<keyword evidence="13" id="KW-1185">Reference proteome</keyword>
<dbReference type="OrthoDB" id="1906282at2759"/>
<dbReference type="Pfam" id="PF15264">
    <property type="entry name" value="TSSC4"/>
    <property type="match status" value="1"/>
</dbReference>
<dbReference type="GO" id="GO:0006397">
    <property type="term" value="P:mRNA processing"/>
    <property type="evidence" value="ECO:0007669"/>
    <property type="project" value="UniProtKB-KW"/>
</dbReference>
<feature type="compositionally biased region" description="Basic and acidic residues" evidence="11">
    <location>
        <begin position="196"/>
        <end position="216"/>
    </location>
</feature>
<sequence length="216" mass="25300">MSPFKLNLGNSEFADRQNKIFGQIEALESNRNTIISDDGKKETPYVVKRGVQKHEMKHFRGKESIFKKPLKTAPRNYINRMPDFKKNPHKWTKYSLEDVQDMTEESNKKSAMDFLKDLEKRRKSEQDIADKEFEETPTKIVFNKHIKRTEGLLEGDISTADKPVDFKTSFRNSTLIMPEYNIGDRTMKKVKGPKRSKPEKGRELKLDHLTFDDDNE</sequence>
<evidence type="ECO:0000256" key="7">
    <source>
        <dbReference type="ARBA" id="ARBA00023187"/>
    </source>
</evidence>
<dbReference type="GO" id="GO:0005737">
    <property type="term" value="C:cytoplasm"/>
    <property type="evidence" value="ECO:0007669"/>
    <property type="project" value="UniProtKB-SubCell"/>
</dbReference>
<dbReference type="Proteomes" id="UP000625711">
    <property type="component" value="Unassembled WGS sequence"/>
</dbReference>
<gene>
    <name evidence="12" type="ORF">GWI33_001891</name>
</gene>